<evidence type="ECO:0000256" key="8">
    <source>
        <dbReference type="ARBA" id="ARBA00029447"/>
    </source>
</evidence>
<name>A0A7W2JHB6_9PSED</name>
<reference evidence="13 14" key="1">
    <citation type="submission" date="2020-07" db="EMBL/GenBank/DDBJ databases">
        <title>Diversity of carbapenemase encoding genes among Pseudomonas putida group clinical isolates in a tertiary Brazilian hospital.</title>
        <authorList>
            <person name="Alberto-Lei F."/>
            <person name="Nodari C.S."/>
            <person name="Streling A.P."/>
            <person name="Paulino J.T."/>
            <person name="Bessa-Neto F.O."/>
            <person name="Cayo R."/>
            <person name="Gales A.C."/>
        </authorList>
    </citation>
    <scope>NUCLEOTIDE SEQUENCE [LARGE SCALE GENOMIC DNA]</scope>
    <source>
        <strain evidence="13 14">14535</strain>
    </source>
</reference>
<evidence type="ECO:0000256" key="10">
    <source>
        <dbReference type="SAM" id="Coils"/>
    </source>
</evidence>
<evidence type="ECO:0000259" key="11">
    <source>
        <dbReference type="PROSITE" id="PS50111"/>
    </source>
</evidence>
<dbReference type="GO" id="GO:0004888">
    <property type="term" value="F:transmembrane signaling receptor activity"/>
    <property type="evidence" value="ECO:0007669"/>
    <property type="project" value="InterPro"/>
</dbReference>
<gene>
    <name evidence="13" type="ORF">H4C44_07545</name>
</gene>
<dbReference type="Proteomes" id="UP000556620">
    <property type="component" value="Unassembled WGS sequence"/>
</dbReference>
<dbReference type="PROSITE" id="PS50111">
    <property type="entry name" value="CHEMOTAXIS_TRANSDUC_2"/>
    <property type="match status" value="1"/>
</dbReference>
<dbReference type="InterPro" id="IPR013655">
    <property type="entry name" value="PAS_fold_3"/>
</dbReference>
<keyword evidence="2" id="KW-1003">Cell membrane</keyword>
<feature type="domain" description="Methyl-accepting transducer" evidence="11">
    <location>
        <begin position="361"/>
        <end position="430"/>
    </location>
</feature>
<keyword evidence="10" id="KW-0175">Coiled coil</keyword>
<dbReference type="PANTHER" id="PTHR32089">
    <property type="entry name" value="METHYL-ACCEPTING CHEMOTAXIS PROTEIN MCPB"/>
    <property type="match status" value="1"/>
</dbReference>
<dbReference type="PRINTS" id="PR00260">
    <property type="entry name" value="CHEMTRNSDUCR"/>
</dbReference>
<dbReference type="SMART" id="SM00086">
    <property type="entry name" value="PAC"/>
    <property type="match status" value="2"/>
</dbReference>
<dbReference type="InterPro" id="IPR035965">
    <property type="entry name" value="PAS-like_dom_sf"/>
</dbReference>
<comment type="caution">
    <text evidence="13">The sequence shown here is derived from an EMBL/GenBank/DDBJ whole genome shotgun (WGS) entry which is preliminary data.</text>
</comment>
<dbReference type="EMBL" id="JACGCU010000009">
    <property type="protein sequence ID" value="MBA6059021.1"/>
    <property type="molecule type" value="Genomic_DNA"/>
</dbReference>
<evidence type="ECO:0000313" key="14">
    <source>
        <dbReference type="Proteomes" id="UP000556620"/>
    </source>
</evidence>
<dbReference type="InterPro" id="IPR000014">
    <property type="entry name" value="PAS"/>
</dbReference>
<proteinExistence type="inferred from homology"/>
<dbReference type="InterPro" id="IPR004090">
    <property type="entry name" value="Chemotax_Me-accpt_rcpt"/>
</dbReference>
<keyword evidence="4" id="KW-0812">Transmembrane</keyword>
<evidence type="ECO:0000256" key="7">
    <source>
        <dbReference type="ARBA" id="ARBA00023224"/>
    </source>
</evidence>
<evidence type="ECO:0000256" key="9">
    <source>
        <dbReference type="PROSITE-ProRule" id="PRU00284"/>
    </source>
</evidence>
<dbReference type="InterPro" id="IPR004089">
    <property type="entry name" value="MCPsignal_dom"/>
</dbReference>
<keyword evidence="6" id="KW-0472">Membrane</keyword>
<dbReference type="Pfam" id="PF08447">
    <property type="entry name" value="PAS_3"/>
    <property type="match status" value="2"/>
</dbReference>
<feature type="coiled-coil region" evidence="10">
    <location>
        <begin position="36"/>
        <end position="84"/>
    </location>
</feature>
<organism evidence="13 14">
    <name type="scientific">Pseudomonas juntendi</name>
    <dbReference type="NCBI Taxonomy" id="2666183"/>
    <lineage>
        <taxon>Bacteria</taxon>
        <taxon>Pseudomonadati</taxon>
        <taxon>Pseudomonadota</taxon>
        <taxon>Gammaproteobacteria</taxon>
        <taxon>Pseudomonadales</taxon>
        <taxon>Pseudomonadaceae</taxon>
        <taxon>Pseudomonas</taxon>
    </lineage>
</organism>
<evidence type="ECO:0000256" key="6">
    <source>
        <dbReference type="ARBA" id="ARBA00023136"/>
    </source>
</evidence>
<dbReference type="PANTHER" id="PTHR32089:SF112">
    <property type="entry name" value="LYSOZYME-LIKE PROTEIN-RELATED"/>
    <property type="match status" value="1"/>
</dbReference>
<dbReference type="InterPro" id="IPR001610">
    <property type="entry name" value="PAC"/>
</dbReference>
<comment type="subcellular location">
    <subcellularLocation>
        <location evidence="1">Cell membrane</location>
    </subcellularLocation>
</comment>
<dbReference type="Pfam" id="PF00015">
    <property type="entry name" value="MCPsignal"/>
    <property type="match status" value="1"/>
</dbReference>
<evidence type="ECO:0000259" key="12">
    <source>
        <dbReference type="PROSITE" id="PS50113"/>
    </source>
</evidence>
<evidence type="ECO:0000256" key="3">
    <source>
        <dbReference type="ARBA" id="ARBA00022481"/>
    </source>
</evidence>
<keyword evidence="3" id="KW-0488">Methylation</keyword>
<dbReference type="GO" id="GO:0007165">
    <property type="term" value="P:signal transduction"/>
    <property type="evidence" value="ECO:0007669"/>
    <property type="project" value="UniProtKB-KW"/>
</dbReference>
<keyword evidence="5" id="KW-1133">Transmembrane helix</keyword>
<dbReference type="SUPFAM" id="SSF58104">
    <property type="entry name" value="Methyl-accepting chemotaxis protein (MCP) signaling domain"/>
    <property type="match status" value="1"/>
</dbReference>
<dbReference type="AlphaFoldDB" id="A0A7W2JHB6"/>
<dbReference type="GO" id="GO:0006935">
    <property type="term" value="P:chemotaxis"/>
    <property type="evidence" value="ECO:0007669"/>
    <property type="project" value="InterPro"/>
</dbReference>
<dbReference type="Gene3D" id="3.30.450.20">
    <property type="entry name" value="PAS domain"/>
    <property type="match status" value="2"/>
</dbReference>
<accession>A0A7W2JHB6</accession>
<evidence type="ECO:0000256" key="1">
    <source>
        <dbReference type="ARBA" id="ARBA00004236"/>
    </source>
</evidence>
<protein>
    <submittedName>
        <fullName evidence="13">PAS domain-containing protein</fullName>
    </submittedName>
</protein>
<evidence type="ECO:0000313" key="13">
    <source>
        <dbReference type="EMBL" id="MBA6059021.1"/>
    </source>
</evidence>
<sequence>MLLFNRTSRWVLAQLADRLEQPDQPSAPLSSANPLLRRILAGVERVLQERRELKEQARALASQVSQLEQRLAEREALVQQLEARWTLVTQGADELFWQLQPTIAATPTPDCAMQWTGSASLQAPRLARLGQWSEQLHPADRQPHMQALARHLADRSGRTPFALDVRMKLATGGDYRWCRFSGSSQRDAHGVAVATAGTLRDIHEQYLRIQELELAAERFDISREMLHDGLWDIEVVAGDPANPGNTIWWSSQMRRLLGCSTVEEFPNTLESWTSRLHPDDSARAIAAFVAHVEDHSGNTPFDVEYRLKHQSGNYRWFRGRGQTRRGQDGAPLRVVGAITDIHARHEESTIREAQAQQHQVMQETLAKLTHIVATIQGIASQTNLLALNAAIEAARAGEAGRGFAVVADEVRKLATRTSQATQQAAQMIDN</sequence>
<keyword evidence="7 9" id="KW-0807">Transducer</keyword>
<dbReference type="PROSITE" id="PS50113">
    <property type="entry name" value="PAC"/>
    <property type="match status" value="1"/>
</dbReference>
<dbReference type="CDD" id="cd00130">
    <property type="entry name" value="PAS"/>
    <property type="match status" value="2"/>
</dbReference>
<dbReference type="InterPro" id="IPR000700">
    <property type="entry name" value="PAS-assoc_C"/>
</dbReference>
<feature type="domain" description="PAC" evidence="12">
    <location>
        <begin position="301"/>
        <end position="353"/>
    </location>
</feature>
<evidence type="ECO:0000256" key="4">
    <source>
        <dbReference type="ARBA" id="ARBA00022692"/>
    </source>
</evidence>
<dbReference type="Gene3D" id="1.10.287.950">
    <property type="entry name" value="Methyl-accepting chemotaxis protein"/>
    <property type="match status" value="1"/>
</dbReference>
<evidence type="ECO:0000256" key="2">
    <source>
        <dbReference type="ARBA" id="ARBA00022475"/>
    </source>
</evidence>
<dbReference type="SUPFAM" id="SSF55785">
    <property type="entry name" value="PYP-like sensor domain (PAS domain)"/>
    <property type="match status" value="2"/>
</dbReference>
<dbReference type="GO" id="GO:0005886">
    <property type="term" value="C:plasma membrane"/>
    <property type="evidence" value="ECO:0007669"/>
    <property type="project" value="UniProtKB-SubCell"/>
</dbReference>
<comment type="similarity">
    <text evidence="8">Belongs to the methyl-accepting chemotaxis (MCP) protein family.</text>
</comment>
<evidence type="ECO:0000256" key="5">
    <source>
        <dbReference type="ARBA" id="ARBA00022989"/>
    </source>
</evidence>